<dbReference type="GO" id="GO:0020037">
    <property type="term" value="F:heme binding"/>
    <property type="evidence" value="ECO:0007669"/>
    <property type="project" value="InterPro"/>
</dbReference>
<dbReference type="GO" id="GO:0033754">
    <property type="term" value="F:indoleamine 2,3-dioxygenase activity"/>
    <property type="evidence" value="ECO:0007669"/>
    <property type="project" value="TreeGrafter"/>
</dbReference>
<reference evidence="5 6" key="1">
    <citation type="journal article" date="2016" name="Mol. Biol. Evol.">
        <title>Comparative Genomics of Early-Diverging Mushroom-Forming Fungi Provides Insights into the Origins of Lignocellulose Decay Capabilities.</title>
        <authorList>
            <person name="Nagy L.G."/>
            <person name="Riley R."/>
            <person name="Tritt A."/>
            <person name="Adam C."/>
            <person name="Daum C."/>
            <person name="Floudas D."/>
            <person name="Sun H."/>
            <person name="Yadav J.S."/>
            <person name="Pangilinan J."/>
            <person name="Larsson K.H."/>
            <person name="Matsuura K."/>
            <person name="Barry K."/>
            <person name="Labutti K."/>
            <person name="Kuo R."/>
            <person name="Ohm R.A."/>
            <person name="Bhattacharya S.S."/>
            <person name="Shirouzu T."/>
            <person name="Yoshinaga Y."/>
            <person name="Martin F.M."/>
            <person name="Grigoriev I.V."/>
            <person name="Hibbett D.S."/>
        </authorList>
    </citation>
    <scope>NUCLEOTIDE SEQUENCE [LARGE SCALE GENOMIC DNA]</scope>
    <source>
        <strain evidence="5 6">HHB9708</strain>
    </source>
</reference>
<name>A0A164QUS1_9AGAM</name>
<evidence type="ECO:0000256" key="3">
    <source>
        <dbReference type="ARBA" id="ARBA00023004"/>
    </source>
</evidence>
<dbReference type="SUPFAM" id="SSF140959">
    <property type="entry name" value="Indolic compounds 2,3-dioxygenase-like"/>
    <property type="match status" value="1"/>
</dbReference>
<dbReference type="GO" id="GO:0005737">
    <property type="term" value="C:cytoplasm"/>
    <property type="evidence" value="ECO:0007669"/>
    <property type="project" value="TreeGrafter"/>
</dbReference>
<dbReference type="AlphaFoldDB" id="A0A164QUS1"/>
<keyword evidence="5" id="KW-0223">Dioxygenase</keyword>
<feature type="binding site" description="proximal binding residue" evidence="4">
    <location>
        <position position="367"/>
    </location>
    <ligand>
        <name>heme b</name>
        <dbReference type="ChEBI" id="CHEBI:60344"/>
    </ligand>
    <ligandPart>
        <name>Fe</name>
        <dbReference type="ChEBI" id="CHEBI:18248"/>
    </ligandPart>
</feature>
<dbReference type="Proteomes" id="UP000076722">
    <property type="component" value="Unassembled WGS sequence"/>
</dbReference>
<evidence type="ECO:0000256" key="4">
    <source>
        <dbReference type="PIRSR" id="PIRSR600898-1"/>
    </source>
</evidence>
<organism evidence="5 6">
    <name type="scientific">Sistotremastrum niveocremeum HHB9708</name>
    <dbReference type="NCBI Taxonomy" id="1314777"/>
    <lineage>
        <taxon>Eukaryota</taxon>
        <taxon>Fungi</taxon>
        <taxon>Dikarya</taxon>
        <taxon>Basidiomycota</taxon>
        <taxon>Agaricomycotina</taxon>
        <taxon>Agaricomycetes</taxon>
        <taxon>Sistotremastrales</taxon>
        <taxon>Sistotremastraceae</taxon>
        <taxon>Sertulicium</taxon>
        <taxon>Sertulicium niveocremeum</taxon>
    </lineage>
</organism>
<dbReference type="GO" id="GO:0046872">
    <property type="term" value="F:metal ion binding"/>
    <property type="evidence" value="ECO:0007669"/>
    <property type="project" value="UniProtKB-KW"/>
</dbReference>
<dbReference type="GO" id="GO:0019441">
    <property type="term" value="P:L-tryptophan catabolic process to kynurenine"/>
    <property type="evidence" value="ECO:0007669"/>
    <property type="project" value="InterPro"/>
</dbReference>
<keyword evidence="4" id="KW-0349">Heme</keyword>
<keyword evidence="3 4" id="KW-0408">Iron</keyword>
<dbReference type="PANTHER" id="PTHR28657">
    <property type="entry name" value="INDOLEAMINE 2,3-DIOXYGENASE"/>
    <property type="match status" value="1"/>
</dbReference>
<dbReference type="InterPro" id="IPR037217">
    <property type="entry name" value="Trp/Indoleamine_2_3_dOase-like"/>
</dbReference>
<dbReference type="Pfam" id="PF01231">
    <property type="entry name" value="IDO"/>
    <property type="match status" value="1"/>
</dbReference>
<dbReference type="PANTHER" id="PTHR28657:SF5">
    <property type="entry name" value="INDOLEAMINE 2,3-DIOXYGENASE"/>
    <property type="match status" value="1"/>
</dbReference>
<evidence type="ECO:0000256" key="2">
    <source>
        <dbReference type="ARBA" id="ARBA00022723"/>
    </source>
</evidence>
<dbReference type="EMBL" id="KV419424">
    <property type="protein sequence ID" value="KZS89985.1"/>
    <property type="molecule type" value="Genomic_DNA"/>
</dbReference>
<comment type="similarity">
    <text evidence="1">Belongs to the indoleamine 2,3-dioxygenase family.</text>
</comment>
<dbReference type="Gene3D" id="1.20.58.480">
    <property type="match status" value="1"/>
</dbReference>
<dbReference type="STRING" id="1314777.A0A164QUS1"/>
<dbReference type="InterPro" id="IPR000898">
    <property type="entry name" value="Indolamine_dOase"/>
</dbReference>
<keyword evidence="6" id="KW-1185">Reference proteome</keyword>
<gene>
    <name evidence="5" type="ORF">SISNIDRAFT_416304</name>
</gene>
<dbReference type="OrthoDB" id="540174at2759"/>
<keyword evidence="5" id="KW-0560">Oxidoreductase</keyword>
<evidence type="ECO:0000313" key="5">
    <source>
        <dbReference type="EMBL" id="KZS89985.1"/>
    </source>
</evidence>
<dbReference type="GO" id="GO:0034354">
    <property type="term" value="P:'de novo' NAD+ biosynthetic process from L-tryptophan"/>
    <property type="evidence" value="ECO:0007669"/>
    <property type="project" value="TreeGrafter"/>
</dbReference>
<keyword evidence="2 4" id="KW-0479">Metal-binding</keyword>
<protein>
    <submittedName>
        <fullName evidence="5">Indoleamine 2,3-dioxygenase</fullName>
    </submittedName>
</protein>
<accession>A0A164QUS1</accession>
<evidence type="ECO:0000256" key="1">
    <source>
        <dbReference type="ARBA" id="ARBA00007119"/>
    </source>
</evidence>
<sequence>MADFGIDAKTGFFPSRPLDKLSEFYSAWEQALASANDQVSLGEDNGPEACSRRASSVIWRESIRQMNVLDTRTLGNNTRLLQRAHHVLAYLVHFYVHSDPAPSPDAPVHIPASLAIPLVDISTKLGIAPVLTFADTVLWNYELIDPKGPVAISNMRCPTLFTRFKDEEAFYLCSAGIELRGVEALLLIDNFLRLREPFSDSDREALGKLLADLTRVIDDLKSILESVRPDCRPTTFYHCIRPWFKGCDANGANSAGWVYDGVKDSHKLDLSGPSAGQSCLMHAIDAFLVIDHALEKHRTPVPSPQNRKADLTFMSRMQRYMPKTQKSFLEFLAALPVTIRDVAEEDPKLTSLYNDAVGSMKEFRNAHMKIATLYIISQARRGPPGQASAGAEAGRSAVLGTGGNELSLLLKAGRDATSRAALPGPN</sequence>
<evidence type="ECO:0000313" key="6">
    <source>
        <dbReference type="Proteomes" id="UP000076722"/>
    </source>
</evidence>
<proteinExistence type="inferred from homology"/>